<dbReference type="EMBL" id="BAABIQ010000001">
    <property type="protein sequence ID" value="GAA4778084.1"/>
    <property type="molecule type" value="Genomic_DNA"/>
</dbReference>
<accession>A0ABP9ABM3</accession>
<reference evidence="2" key="1">
    <citation type="journal article" date="2019" name="Int. J. Syst. Evol. Microbiol.">
        <title>The Global Catalogue of Microorganisms (GCM) 10K type strain sequencing project: providing services to taxonomists for standard genome sequencing and annotation.</title>
        <authorList>
            <consortium name="The Broad Institute Genomics Platform"/>
            <consortium name="The Broad Institute Genome Sequencing Center for Infectious Disease"/>
            <person name="Wu L."/>
            <person name="Ma J."/>
        </authorList>
    </citation>
    <scope>NUCLEOTIDE SEQUENCE [LARGE SCALE GENOMIC DNA]</scope>
    <source>
        <strain evidence="2">JCM 18200</strain>
    </source>
</reference>
<evidence type="ECO:0000313" key="1">
    <source>
        <dbReference type="EMBL" id="GAA4778084.1"/>
    </source>
</evidence>
<name>A0ABP9ABM3_9SPHI</name>
<keyword evidence="2" id="KW-1185">Reference proteome</keyword>
<proteinExistence type="predicted"/>
<dbReference type="SUPFAM" id="SSF69118">
    <property type="entry name" value="AhpD-like"/>
    <property type="match status" value="1"/>
</dbReference>
<comment type="caution">
    <text evidence="1">The sequence shown here is derived from an EMBL/GenBank/DDBJ whole genome shotgun (WGS) entry which is preliminary data.</text>
</comment>
<dbReference type="Proteomes" id="UP001501411">
    <property type="component" value="Unassembled WGS sequence"/>
</dbReference>
<evidence type="ECO:0000313" key="2">
    <source>
        <dbReference type="Proteomes" id="UP001501411"/>
    </source>
</evidence>
<protein>
    <submittedName>
        <fullName evidence="1">Uncharacterized protein</fullName>
    </submittedName>
</protein>
<organism evidence="1 2">
    <name type="scientific">Olivibacter ginsenosidimutans</name>
    <dbReference type="NCBI Taxonomy" id="1176537"/>
    <lineage>
        <taxon>Bacteria</taxon>
        <taxon>Pseudomonadati</taxon>
        <taxon>Bacteroidota</taxon>
        <taxon>Sphingobacteriia</taxon>
        <taxon>Sphingobacteriales</taxon>
        <taxon>Sphingobacteriaceae</taxon>
        <taxon>Olivibacter</taxon>
    </lineage>
</organism>
<dbReference type="InterPro" id="IPR029032">
    <property type="entry name" value="AhpD-like"/>
</dbReference>
<sequence>MVENRVNAIADELNAFFGIGYSDEHLIDLVQAMGENYISNLMAKMLQVPIDFPRAPELDEDPR</sequence>
<gene>
    <name evidence="1" type="ORF">GCM10023231_00680</name>
</gene>
<dbReference type="RefSeq" id="WP_345229680.1">
    <property type="nucleotide sequence ID" value="NZ_BAABIQ010000001.1"/>
</dbReference>